<reference evidence="1 2" key="1">
    <citation type="submission" date="2016-12" db="EMBL/GenBank/DDBJ databases">
        <authorList>
            <person name="Song W.-J."/>
            <person name="Kurnit D.M."/>
        </authorList>
    </citation>
    <scope>NUCLEOTIDE SEQUENCE [LARGE SCALE GENOMIC DNA]</scope>
    <source>
        <strain evidence="1 2">STM7296</strain>
    </source>
</reference>
<name>A0A1N7SLN4_9BURK</name>
<evidence type="ECO:0000313" key="2">
    <source>
        <dbReference type="Proteomes" id="UP000187012"/>
    </source>
</evidence>
<keyword evidence="2" id="KW-1185">Reference proteome</keyword>
<accession>A0A1N7SLN4</accession>
<evidence type="ECO:0000313" key="1">
    <source>
        <dbReference type="EMBL" id="SIT47879.1"/>
    </source>
</evidence>
<dbReference type="STRING" id="1247936.BN2475_830035"/>
<dbReference type="Proteomes" id="UP000187012">
    <property type="component" value="Unassembled WGS sequence"/>
</dbReference>
<dbReference type="EMBL" id="CYGX02000083">
    <property type="protein sequence ID" value="SIT47879.1"/>
    <property type="molecule type" value="Genomic_DNA"/>
</dbReference>
<gene>
    <name evidence="1" type="ORF">BN2475_830035</name>
</gene>
<organism evidence="1 2">
    <name type="scientific">Paraburkholderia ribeironis</name>
    <dbReference type="NCBI Taxonomy" id="1247936"/>
    <lineage>
        <taxon>Bacteria</taxon>
        <taxon>Pseudomonadati</taxon>
        <taxon>Pseudomonadota</taxon>
        <taxon>Betaproteobacteria</taxon>
        <taxon>Burkholderiales</taxon>
        <taxon>Burkholderiaceae</taxon>
        <taxon>Paraburkholderia</taxon>
    </lineage>
</organism>
<sequence>MRKSPLGRADRRVQLDGCNSTNAANDLARDWQATGKDKRGPSRICEHWHHLFVWEIFANYSPHRYLQIMRDTNI</sequence>
<dbReference type="AlphaFoldDB" id="A0A1N7SLN4"/>
<protein>
    <submittedName>
        <fullName evidence="1">Uncharacterized protein</fullName>
    </submittedName>
</protein>
<proteinExistence type="predicted"/>